<protein>
    <recommendedName>
        <fullName evidence="4">Transcriptional regulator</fullName>
    </recommendedName>
</protein>
<evidence type="ECO:0000256" key="1">
    <source>
        <dbReference type="SAM" id="MobiDB-lite"/>
    </source>
</evidence>
<name>A0ABV8I5L8_9ACTN</name>
<dbReference type="EMBL" id="JBHSBM010000017">
    <property type="protein sequence ID" value="MFC4059497.1"/>
    <property type="molecule type" value="Genomic_DNA"/>
</dbReference>
<dbReference type="Proteomes" id="UP001595850">
    <property type="component" value="Unassembled WGS sequence"/>
</dbReference>
<dbReference type="RefSeq" id="WP_377287826.1">
    <property type="nucleotide sequence ID" value="NZ_JBHSBM010000017.1"/>
</dbReference>
<reference evidence="3" key="1">
    <citation type="journal article" date="2019" name="Int. J. Syst. Evol. Microbiol.">
        <title>The Global Catalogue of Microorganisms (GCM) 10K type strain sequencing project: providing services to taxonomists for standard genome sequencing and annotation.</title>
        <authorList>
            <consortium name="The Broad Institute Genomics Platform"/>
            <consortium name="The Broad Institute Genome Sequencing Center for Infectious Disease"/>
            <person name="Wu L."/>
            <person name="Ma J."/>
        </authorList>
    </citation>
    <scope>NUCLEOTIDE SEQUENCE [LARGE SCALE GENOMIC DNA]</scope>
    <source>
        <strain evidence="3">TBRC 4489</strain>
    </source>
</reference>
<evidence type="ECO:0008006" key="4">
    <source>
        <dbReference type="Google" id="ProtNLM"/>
    </source>
</evidence>
<organism evidence="2 3">
    <name type="scientific">Planomonospora corallina</name>
    <dbReference type="NCBI Taxonomy" id="1806052"/>
    <lineage>
        <taxon>Bacteria</taxon>
        <taxon>Bacillati</taxon>
        <taxon>Actinomycetota</taxon>
        <taxon>Actinomycetes</taxon>
        <taxon>Streptosporangiales</taxon>
        <taxon>Streptosporangiaceae</taxon>
        <taxon>Planomonospora</taxon>
    </lineage>
</organism>
<accession>A0ABV8I5L8</accession>
<gene>
    <name evidence="2" type="ORF">ACFOWE_14410</name>
</gene>
<sequence>MTRRLTRELSSRPLHGRWSDPPPLPELTSPDRRGKVLELLAAQPWRARRGAEPAAILGIENVNSFRVQLSQWSPQGHINKIGPALYGSVPVSA</sequence>
<evidence type="ECO:0000313" key="2">
    <source>
        <dbReference type="EMBL" id="MFC4059497.1"/>
    </source>
</evidence>
<comment type="caution">
    <text evidence="2">The sequence shown here is derived from an EMBL/GenBank/DDBJ whole genome shotgun (WGS) entry which is preliminary data.</text>
</comment>
<feature type="compositionally biased region" description="Basic and acidic residues" evidence="1">
    <location>
        <begin position="1"/>
        <end position="10"/>
    </location>
</feature>
<keyword evidence="3" id="KW-1185">Reference proteome</keyword>
<evidence type="ECO:0000313" key="3">
    <source>
        <dbReference type="Proteomes" id="UP001595850"/>
    </source>
</evidence>
<feature type="region of interest" description="Disordered" evidence="1">
    <location>
        <begin position="1"/>
        <end position="31"/>
    </location>
</feature>
<proteinExistence type="predicted"/>